<feature type="compositionally biased region" description="Acidic residues" evidence="2">
    <location>
        <begin position="97"/>
        <end position="135"/>
    </location>
</feature>
<dbReference type="RefSeq" id="XP_026689277.1">
    <property type="nucleotide sequence ID" value="XM_026833476.1"/>
</dbReference>
<sequence>MLPTQGFFKEIECPYYVFTIKGSCNRPHCHFKHSRRDSDYDFSEPPVEEQIADQNDVKDQLDEDVTPEDSEEEIEPPQNNEEDEPNKQQELEKQDLEETNTEDQGGGDEVQEEEEEEEEEDEEEDQETEQDDFDVTENLLRFKTTLMQSIKKVIDMYPKLFCKNINTKDFNQLIDEFIKNLINYEEIESVETKKFTYNPTPIIELRKEEKRIKTQLPYIPECVKATQPVVNDALDIDSDLKFLEDFIQNDTLFSSNENVNDDNADSVEPLENVIDVKATQPVVNDALDIDSDLKFLEDFIQNDTLFSSNENVNDDNADSVEPLENVIDEEEDDEEGSTKDKQEVESSKDKSSRNKNKSSNSRSHDLKSSSKEKSSSSSRSKDRHKSSSESSHKDKSSSSRKDSRSHRSHSNDRNSSRSRHSSSHKRSRSKSRTESSSQSKSKKSKHSSSSSSSHNTKSETPIVISSESSSSDQEDMCDIYSNMDVDDHDDGENQNDNTSPKPDKSKINFPFFFTDVTPEDSEEEIEPPQNNEEDEPNKQQELEKQDLEETNTEDQGGGDEVQEEEEDEEEDQETEQDDFDVTENLLRFKTTLMQSIKKVIDMYPKLFCKNINTKDFNQLIDEFIKNLINYEEIESVETKKFTYNPTPIIELRKEEKRIKTQLPYIPECVKATQPVVNDALDIDSDLKFLEDFIQNDTLFSSNENVNDDNADSVEPLENVIDEEEDDEEGSTKDKQEVESSKDKSSRNKNKSSNSRSHDLKSSSKEKSSSSSRSKDRHKSSSESSHKDKSSSSRKDSRSHRSHSNDRNSSSRSRHSSSHKRSRSKSRTESSSQSKSKKSKHSSSSSSSHNTKSETPIVISSESSSSDQEDMCDIYSNMDVDDHDDGENQNDNTSPKPDKKDTGSQEENYDEPDYIKKKKKQRIAHVDIFGLPSNPQPQVSNRAKVLNPNERFKQIQEKYKGLNRNAHSTPEPTSNQVKISYVPNVPSMLTAKKTLTNNTAPQNINKNSLLMNDILKRTELKKTIAQTNKKSNRVAHVPSTGTTTSKPMIQVDSKSGTRIPLVVRQTCLDRIFALYSKYVPPDLAAGRSLQVEQETYDKCHATKSYQNSIAVTILRIRKEQTGFHMGSKPQLR</sequence>
<feature type="compositionally biased region" description="Acidic residues" evidence="2">
    <location>
        <begin position="517"/>
        <end position="535"/>
    </location>
</feature>
<feature type="compositionally biased region" description="Basic and acidic residues" evidence="2">
    <location>
        <begin position="362"/>
        <end position="374"/>
    </location>
</feature>
<proteinExistence type="predicted"/>
<dbReference type="GO" id="GO:0071011">
    <property type="term" value="C:precatalytic spliceosome"/>
    <property type="evidence" value="ECO:0007669"/>
    <property type="project" value="TreeGrafter"/>
</dbReference>
<feature type="compositionally biased region" description="Acidic residues" evidence="2">
    <location>
        <begin position="548"/>
        <end position="581"/>
    </location>
</feature>
<accession>A0A3Q0JLR4</accession>
<feature type="region of interest" description="Disordered" evidence="2">
    <location>
        <begin position="1027"/>
        <end position="1048"/>
    </location>
</feature>
<name>A0A3Q0JLR4_DIACI</name>
<feature type="region of interest" description="Disordered" evidence="2">
    <location>
        <begin position="33"/>
        <end position="135"/>
    </location>
</feature>
<feature type="domain" description="C3H1-type" evidence="3">
    <location>
        <begin position="7"/>
        <end position="36"/>
    </location>
</feature>
<evidence type="ECO:0000256" key="2">
    <source>
        <dbReference type="SAM" id="MobiDB-lite"/>
    </source>
</evidence>
<feature type="region of interest" description="Disordered" evidence="2">
    <location>
        <begin position="700"/>
        <end position="917"/>
    </location>
</feature>
<keyword evidence="1" id="KW-0479">Metal-binding</keyword>
<feature type="compositionally biased region" description="Acidic residues" evidence="2">
    <location>
        <begin position="484"/>
        <end position="493"/>
    </location>
</feature>
<dbReference type="InterPro" id="IPR052793">
    <property type="entry name" value="EJC-associated_protein"/>
</dbReference>
<feature type="compositionally biased region" description="Basic and acidic residues" evidence="2">
    <location>
        <begin position="536"/>
        <end position="547"/>
    </location>
</feature>
<feature type="compositionally biased region" description="Basic residues" evidence="2">
    <location>
        <begin position="416"/>
        <end position="430"/>
    </location>
</feature>
<dbReference type="GO" id="GO:0061574">
    <property type="term" value="C:ASAP complex"/>
    <property type="evidence" value="ECO:0007669"/>
    <property type="project" value="TreeGrafter"/>
</dbReference>
<keyword evidence="4" id="KW-1185">Reference proteome</keyword>
<feature type="compositionally biased region" description="Acidic residues" evidence="2">
    <location>
        <begin position="878"/>
        <end position="887"/>
    </location>
</feature>
<dbReference type="PaxDb" id="121845-A0A3Q0JLR4"/>
<evidence type="ECO:0000259" key="3">
    <source>
        <dbReference type="PROSITE" id="PS50103"/>
    </source>
</evidence>
<feature type="compositionally biased region" description="Basic and acidic residues" evidence="2">
    <location>
        <begin position="729"/>
        <end position="745"/>
    </location>
</feature>
<dbReference type="PANTHER" id="PTHR46589">
    <property type="entry name" value="APOPTOTIC CHROMATIN CONDENSATION INDUCER IN THE NUCLEUS"/>
    <property type="match status" value="1"/>
</dbReference>
<gene>
    <name evidence="5" type="primary">LOC103523289</name>
</gene>
<dbReference type="GO" id="GO:0008380">
    <property type="term" value="P:RNA splicing"/>
    <property type="evidence" value="ECO:0007669"/>
    <property type="project" value="TreeGrafter"/>
</dbReference>
<dbReference type="PANTHER" id="PTHR46589:SF1">
    <property type="entry name" value="APOPTOTIC CHROMATIN CONDENSATION INDUCER IN THE NUCLEUS"/>
    <property type="match status" value="1"/>
</dbReference>
<dbReference type="STRING" id="121845.A0A3Q0JLR4"/>
<feature type="compositionally biased region" description="Basic and acidic residues" evidence="2">
    <location>
        <begin position="385"/>
        <end position="402"/>
    </location>
</feature>
<feature type="compositionally biased region" description="Acidic residues" evidence="2">
    <location>
        <begin position="61"/>
        <end position="84"/>
    </location>
</feature>
<feature type="compositionally biased region" description="Low complexity" evidence="2">
    <location>
        <begin position="841"/>
        <end position="865"/>
    </location>
</feature>
<dbReference type="GO" id="GO:0008270">
    <property type="term" value="F:zinc ion binding"/>
    <property type="evidence" value="ECO:0007669"/>
    <property type="project" value="UniProtKB-KW"/>
</dbReference>
<feature type="compositionally biased region" description="Acidic residues" evidence="2">
    <location>
        <begin position="40"/>
        <end position="51"/>
    </location>
</feature>
<dbReference type="AlphaFoldDB" id="A0A3Q0JLR4"/>
<feature type="zinc finger region" description="C3H1-type" evidence="1">
    <location>
        <begin position="7"/>
        <end position="36"/>
    </location>
</feature>
<feature type="compositionally biased region" description="Basic and acidic residues" evidence="2">
    <location>
        <begin position="755"/>
        <end position="767"/>
    </location>
</feature>
<dbReference type="GeneID" id="103523289"/>
<feature type="compositionally biased region" description="Basic residues" evidence="2">
    <location>
        <begin position="811"/>
        <end position="824"/>
    </location>
</feature>
<feature type="compositionally biased region" description="Acidic residues" evidence="2">
    <location>
        <begin position="326"/>
        <end position="335"/>
    </location>
</feature>
<feature type="compositionally biased region" description="Basic and acidic residues" evidence="2">
    <location>
        <begin position="336"/>
        <end position="352"/>
    </location>
</feature>
<feature type="region of interest" description="Disordered" evidence="2">
    <location>
        <begin position="307"/>
        <end position="581"/>
    </location>
</feature>
<reference evidence="5" key="1">
    <citation type="submission" date="2025-08" db="UniProtKB">
        <authorList>
            <consortium name="RefSeq"/>
        </authorList>
    </citation>
    <scope>IDENTIFICATION</scope>
</reference>
<feature type="compositionally biased region" description="Basic and acidic residues" evidence="2">
    <location>
        <begin position="778"/>
        <end position="795"/>
    </location>
</feature>
<organism evidence="4 5">
    <name type="scientific">Diaphorina citri</name>
    <name type="common">Asian citrus psyllid</name>
    <dbReference type="NCBI Taxonomy" id="121845"/>
    <lineage>
        <taxon>Eukaryota</taxon>
        <taxon>Metazoa</taxon>
        <taxon>Ecdysozoa</taxon>
        <taxon>Arthropoda</taxon>
        <taxon>Hexapoda</taxon>
        <taxon>Insecta</taxon>
        <taxon>Pterygota</taxon>
        <taxon>Neoptera</taxon>
        <taxon>Paraneoptera</taxon>
        <taxon>Hemiptera</taxon>
        <taxon>Sternorrhyncha</taxon>
        <taxon>Psylloidea</taxon>
        <taxon>Psyllidae</taxon>
        <taxon>Diaphorininae</taxon>
        <taxon>Diaphorina</taxon>
    </lineage>
</organism>
<feature type="compositionally biased region" description="Acidic residues" evidence="2">
    <location>
        <begin position="719"/>
        <end position="728"/>
    </location>
</feature>
<dbReference type="PROSITE" id="PS50103">
    <property type="entry name" value="ZF_C3H1"/>
    <property type="match status" value="1"/>
</dbReference>
<dbReference type="GO" id="GO:0003723">
    <property type="term" value="F:RNA binding"/>
    <property type="evidence" value="ECO:0007669"/>
    <property type="project" value="TreeGrafter"/>
</dbReference>
<evidence type="ECO:0000313" key="5">
    <source>
        <dbReference type="RefSeq" id="XP_026689277.1"/>
    </source>
</evidence>
<evidence type="ECO:0000256" key="1">
    <source>
        <dbReference type="PROSITE-ProRule" id="PRU00723"/>
    </source>
</evidence>
<keyword evidence="1" id="KW-0863">Zinc-finger</keyword>
<dbReference type="Proteomes" id="UP000079169">
    <property type="component" value="Unplaced"/>
</dbReference>
<evidence type="ECO:0000313" key="4">
    <source>
        <dbReference type="Proteomes" id="UP000079169"/>
    </source>
</evidence>
<feature type="compositionally biased region" description="Low complexity" evidence="2">
    <location>
        <begin position="447"/>
        <end position="471"/>
    </location>
</feature>
<feature type="compositionally biased region" description="Polar residues" evidence="2">
    <location>
        <begin position="1038"/>
        <end position="1048"/>
    </location>
</feature>
<dbReference type="InterPro" id="IPR000571">
    <property type="entry name" value="Znf_CCCH"/>
</dbReference>
<feature type="compositionally biased region" description="Basic and acidic residues" evidence="2">
    <location>
        <begin position="85"/>
        <end position="96"/>
    </location>
</feature>
<dbReference type="KEGG" id="dci:103523289"/>
<protein>
    <submittedName>
        <fullName evidence="5">LOW QUALITY PROTEIN: uncharacterized protein DDB_G0283697-like</fullName>
    </submittedName>
</protein>
<keyword evidence="1" id="KW-0862">Zinc</keyword>